<dbReference type="InterPro" id="IPR017452">
    <property type="entry name" value="GPCR_Rhodpsn_7TM"/>
</dbReference>
<evidence type="ECO:0000313" key="8">
    <source>
        <dbReference type="EMBL" id="CAF4461083.1"/>
    </source>
</evidence>
<evidence type="ECO:0000259" key="6">
    <source>
        <dbReference type="PROSITE" id="PS50262"/>
    </source>
</evidence>
<dbReference type="Pfam" id="PF00001">
    <property type="entry name" value="7tm_1"/>
    <property type="match status" value="1"/>
</dbReference>
<comment type="subcellular location">
    <subcellularLocation>
        <location evidence="1">Membrane</location>
    </subcellularLocation>
</comment>
<dbReference type="InterPro" id="IPR000276">
    <property type="entry name" value="GPCR_Rhodpsn"/>
</dbReference>
<evidence type="ECO:0000313" key="9">
    <source>
        <dbReference type="Proteomes" id="UP000677228"/>
    </source>
</evidence>
<evidence type="ECO:0000256" key="2">
    <source>
        <dbReference type="ARBA" id="ARBA00022692"/>
    </source>
</evidence>
<comment type="caution">
    <text evidence="7">The sequence shown here is derived from an EMBL/GenBank/DDBJ whole genome shotgun (WGS) entry which is preliminary data.</text>
</comment>
<feature type="transmembrane region" description="Helical" evidence="5">
    <location>
        <begin position="30"/>
        <end position="49"/>
    </location>
</feature>
<feature type="transmembrane region" description="Helical" evidence="5">
    <location>
        <begin position="176"/>
        <end position="200"/>
    </location>
</feature>
<dbReference type="Gene3D" id="1.20.1070.10">
    <property type="entry name" value="Rhodopsin 7-helix transmembrane proteins"/>
    <property type="match status" value="1"/>
</dbReference>
<dbReference type="Proteomes" id="UP000682733">
    <property type="component" value="Unassembled WGS sequence"/>
</dbReference>
<keyword evidence="3 5" id="KW-1133">Transmembrane helix</keyword>
<feature type="transmembrane region" description="Helical" evidence="5">
    <location>
        <begin position="139"/>
        <end position="161"/>
    </location>
</feature>
<keyword evidence="2 5" id="KW-0812">Transmembrane</keyword>
<evidence type="ECO:0000313" key="7">
    <source>
        <dbReference type="EMBL" id="CAF1632924.1"/>
    </source>
</evidence>
<gene>
    <name evidence="7" type="ORF">OVA965_LOCUS43835</name>
    <name evidence="8" type="ORF">TMI583_LOCUS46259</name>
</gene>
<feature type="transmembrane region" description="Helical" evidence="5">
    <location>
        <begin position="88"/>
        <end position="108"/>
    </location>
</feature>
<feature type="non-terminal residue" evidence="7">
    <location>
        <position position="1"/>
    </location>
</feature>
<accession>A0A8S2G891</accession>
<feature type="domain" description="G-protein coupled receptors family 1 profile" evidence="6">
    <location>
        <begin position="1"/>
        <end position="201"/>
    </location>
</feature>
<dbReference type="EMBL" id="CAJNOK010059518">
    <property type="protein sequence ID" value="CAF1632924.1"/>
    <property type="molecule type" value="Genomic_DNA"/>
</dbReference>
<dbReference type="Proteomes" id="UP000677228">
    <property type="component" value="Unassembled WGS sequence"/>
</dbReference>
<proteinExistence type="predicted"/>
<sequence length="236" mass="27660">SWCIAALSFDRFIRSELPIKSQKICTPKNASITIIIVFLVLCGINGHYLSAGIGQERTNSSSAHCSENRYTYPKYSYFYKIIWPKIDIIVFCFLPACIMIFSNIKLVYNIHHQQHHTNTKTKSSQSSSHKKAMERQMRLMMIACVIVFLITTVPVTIYLLLIEQVFIGYKDFSKNYSYYIFIFRLLRALMYFHFACNFYLHCLTSRIFRTEFMRIITCERLMVSSQPNGTTHHTTF</sequence>
<dbReference type="PROSITE" id="PS50262">
    <property type="entry name" value="G_PROTEIN_RECEP_F1_2"/>
    <property type="match status" value="1"/>
</dbReference>
<dbReference type="GO" id="GO:0004930">
    <property type="term" value="F:G protein-coupled receptor activity"/>
    <property type="evidence" value="ECO:0007669"/>
    <property type="project" value="InterPro"/>
</dbReference>
<evidence type="ECO:0000256" key="1">
    <source>
        <dbReference type="ARBA" id="ARBA00004370"/>
    </source>
</evidence>
<dbReference type="EMBL" id="CAJOBA010085382">
    <property type="protein sequence ID" value="CAF4461083.1"/>
    <property type="molecule type" value="Genomic_DNA"/>
</dbReference>
<name>A0A8S2G891_9BILA</name>
<dbReference type="AlphaFoldDB" id="A0A8S2G891"/>
<dbReference type="PANTHER" id="PTHR46641">
    <property type="entry name" value="FMRFAMIDE RECEPTOR-RELATED"/>
    <property type="match status" value="1"/>
</dbReference>
<organism evidence="7 9">
    <name type="scientific">Didymodactylos carnosus</name>
    <dbReference type="NCBI Taxonomy" id="1234261"/>
    <lineage>
        <taxon>Eukaryota</taxon>
        <taxon>Metazoa</taxon>
        <taxon>Spiralia</taxon>
        <taxon>Gnathifera</taxon>
        <taxon>Rotifera</taxon>
        <taxon>Eurotatoria</taxon>
        <taxon>Bdelloidea</taxon>
        <taxon>Philodinida</taxon>
        <taxon>Philodinidae</taxon>
        <taxon>Didymodactylos</taxon>
    </lineage>
</organism>
<reference evidence="7" key="1">
    <citation type="submission" date="2021-02" db="EMBL/GenBank/DDBJ databases">
        <authorList>
            <person name="Nowell W R."/>
        </authorList>
    </citation>
    <scope>NUCLEOTIDE SEQUENCE</scope>
</reference>
<evidence type="ECO:0000256" key="3">
    <source>
        <dbReference type="ARBA" id="ARBA00022989"/>
    </source>
</evidence>
<protein>
    <recommendedName>
        <fullName evidence="6">G-protein coupled receptors family 1 profile domain-containing protein</fullName>
    </recommendedName>
</protein>
<dbReference type="GO" id="GO:0016020">
    <property type="term" value="C:membrane"/>
    <property type="evidence" value="ECO:0007669"/>
    <property type="project" value="UniProtKB-SubCell"/>
</dbReference>
<dbReference type="PANTHER" id="PTHR46641:SF25">
    <property type="entry name" value="CNMAMIDE RECEPTOR-RELATED"/>
    <property type="match status" value="1"/>
</dbReference>
<evidence type="ECO:0000256" key="5">
    <source>
        <dbReference type="SAM" id="Phobius"/>
    </source>
</evidence>
<dbReference type="InterPro" id="IPR052954">
    <property type="entry name" value="GPCR-Ligand_Int"/>
</dbReference>
<dbReference type="SUPFAM" id="SSF81321">
    <property type="entry name" value="Family A G protein-coupled receptor-like"/>
    <property type="match status" value="1"/>
</dbReference>
<keyword evidence="4 5" id="KW-0472">Membrane</keyword>
<evidence type="ECO:0000256" key="4">
    <source>
        <dbReference type="ARBA" id="ARBA00023136"/>
    </source>
</evidence>